<evidence type="ECO:0000313" key="3">
    <source>
        <dbReference type="EMBL" id="GMT19932.1"/>
    </source>
</evidence>
<feature type="non-terminal residue" evidence="3">
    <location>
        <position position="222"/>
    </location>
</feature>
<feature type="non-terminal residue" evidence="3">
    <location>
        <position position="1"/>
    </location>
</feature>
<evidence type="ECO:0000313" key="4">
    <source>
        <dbReference type="Proteomes" id="UP001432322"/>
    </source>
</evidence>
<feature type="region of interest" description="Disordered" evidence="1">
    <location>
        <begin position="1"/>
        <end position="68"/>
    </location>
</feature>
<keyword evidence="2" id="KW-0472">Membrane</keyword>
<protein>
    <recommendedName>
        <fullName evidence="5">MARVEL domain-containing protein</fullName>
    </recommendedName>
</protein>
<feature type="transmembrane region" description="Helical" evidence="2">
    <location>
        <begin position="91"/>
        <end position="113"/>
    </location>
</feature>
<gene>
    <name evidence="3" type="ORF">PFISCL1PPCAC_11229</name>
</gene>
<feature type="compositionally biased region" description="Basic and acidic residues" evidence="1">
    <location>
        <begin position="23"/>
        <end position="63"/>
    </location>
</feature>
<sequence>IEVPPPLPATRPPEMYKISNDNPEDKKKRLKEKELEDVEKGVEETEKEKMVREKEAEEQERLRMERRRRTQEDMVKDFVSILENMMNPRQALTSMMSAIAGLISFAVGVVYVVQNPEHAMKANELAIILIAYGVLQILLATTYFVTCVQTSIAVTKGVEDTFQIVIGVIIAGVYVVIAFVSLIIGLYGFYKTLALCSSVDYFNPSSRTFVPKTEFCTCLSVF</sequence>
<name>A0AAV5VPH2_9BILA</name>
<proteinExistence type="predicted"/>
<accession>A0AAV5VPH2</accession>
<evidence type="ECO:0000256" key="1">
    <source>
        <dbReference type="SAM" id="MobiDB-lite"/>
    </source>
</evidence>
<feature type="transmembrane region" description="Helical" evidence="2">
    <location>
        <begin position="164"/>
        <end position="190"/>
    </location>
</feature>
<comment type="caution">
    <text evidence="3">The sequence shown here is derived from an EMBL/GenBank/DDBJ whole genome shotgun (WGS) entry which is preliminary data.</text>
</comment>
<keyword evidence="4" id="KW-1185">Reference proteome</keyword>
<organism evidence="3 4">
    <name type="scientific">Pristionchus fissidentatus</name>
    <dbReference type="NCBI Taxonomy" id="1538716"/>
    <lineage>
        <taxon>Eukaryota</taxon>
        <taxon>Metazoa</taxon>
        <taxon>Ecdysozoa</taxon>
        <taxon>Nematoda</taxon>
        <taxon>Chromadorea</taxon>
        <taxon>Rhabditida</taxon>
        <taxon>Rhabditina</taxon>
        <taxon>Diplogasteromorpha</taxon>
        <taxon>Diplogasteroidea</taxon>
        <taxon>Neodiplogasteridae</taxon>
        <taxon>Pristionchus</taxon>
    </lineage>
</organism>
<feature type="compositionally biased region" description="Pro residues" evidence="1">
    <location>
        <begin position="1"/>
        <end position="11"/>
    </location>
</feature>
<feature type="transmembrane region" description="Helical" evidence="2">
    <location>
        <begin position="125"/>
        <end position="144"/>
    </location>
</feature>
<keyword evidence="2" id="KW-1133">Transmembrane helix</keyword>
<evidence type="ECO:0008006" key="5">
    <source>
        <dbReference type="Google" id="ProtNLM"/>
    </source>
</evidence>
<dbReference type="AlphaFoldDB" id="A0AAV5VPH2"/>
<dbReference type="Proteomes" id="UP001432322">
    <property type="component" value="Unassembled WGS sequence"/>
</dbReference>
<keyword evidence="2" id="KW-0812">Transmembrane</keyword>
<reference evidence="3" key="1">
    <citation type="submission" date="2023-10" db="EMBL/GenBank/DDBJ databases">
        <title>Genome assembly of Pristionchus species.</title>
        <authorList>
            <person name="Yoshida K."/>
            <person name="Sommer R.J."/>
        </authorList>
    </citation>
    <scope>NUCLEOTIDE SEQUENCE</scope>
    <source>
        <strain evidence="3">RS5133</strain>
    </source>
</reference>
<dbReference type="EMBL" id="BTSY01000003">
    <property type="protein sequence ID" value="GMT19932.1"/>
    <property type="molecule type" value="Genomic_DNA"/>
</dbReference>
<evidence type="ECO:0000256" key="2">
    <source>
        <dbReference type="SAM" id="Phobius"/>
    </source>
</evidence>